<name>A0A6A1WLB3_9ROSI</name>
<accession>A0A6A1WLB3</accession>
<evidence type="ECO:0000313" key="1">
    <source>
        <dbReference type="EMBL" id="KAB1223650.1"/>
    </source>
</evidence>
<comment type="caution">
    <text evidence="1">The sequence shown here is derived from an EMBL/GenBank/DDBJ whole genome shotgun (WGS) entry which is preliminary data.</text>
</comment>
<protein>
    <submittedName>
        <fullName evidence="1">Uncharacterized protein</fullName>
    </submittedName>
</protein>
<keyword evidence="2" id="KW-1185">Reference proteome</keyword>
<proteinExistence type="predicted"/>
<organism evidence="1 2">
    <name type="scientific">Morella rubra</name>
    <name type="common">Chinese bayberry</name>
    <dbReference type="NCBI Taxonomy" id="262757"/>
    <lineage>
        <taxon>Eukaryota</taxon>
        <taxon>Viridiplantae</taxon>
        <taxon>Streptophyta</taxon>
        <taxon>Embryophyta</taxon>
        <taxon>Tracheophyta</taxon>
        <taxon>Spermatophyta</taxon>
        <taxon>Magnoliopsida</taxon>
        <taxon>eudicotyledons</taxon>
        <taxon>Gunneridae</taxon>
        <taxon>Pentapetalae</taxon>
        <taxon>rosids</taxon>
        <taxon>fabids</taxon>
        <taxon>Fagales</taxon>
        <taxon>Myricaceae</taxon>
        <taxon>Morella</taxon>
    </lineage>
</organism>
<dbReference type="EMBL" id="RXIC02000020">
    <property type="protein sequence ID" value="KAB1223650.1"/>
    <property type="molecule type" value="Genomic_DNA"/>
</dbReference>
<evidence type="ECO:0000313" key="2">
    <source>
        <dbReference type="Proteomes" id="UP000516437"/>
    </source>
</evidence>
<dbReference type="Proteomes" id="UP000516437">
    <property type="component" value="Chromosome 2"/>
</dbReference>
<sequence>MQTSRLDVLQGLNRPPQYICSQDVYFNAKCAILVIYQTTSQLVFEVDSLVFKECLLDVMYSHSSCTLSLDFTTLLDTCGFHWDAISNTVTALDERCEAYLRVHAKVARFRSHSCPNYMILANTFN</sequence>
<reference evidence="1 2" key="1">
    <citation type="journal article" date="2019" name="Plant Biotechnol. J.">
        <title>The red bayberry genome and genetic basis of sex determination.</title>
        <authorList>
            <person name="Jia H.M."/>
            <person name="Jia H.J."/>
            <person name="Cai Q.L."/>
            <person name="Wang Y."/>
            <person name="Zhao H.B."/>
            <person name="Yang W.F."/>
            <person name="Wang G.Y."/>
            <person name="Li Y.H."/>
            <person name="Zhan D.L."/>
            <person name="Shen Y.T."/>
            <person name="Niu Q.F."/>
            <person name="Chang L."/>
            <person name="Qiu J."/>
            <person name="Zhao L."/>
            <person name="Xie H.B."/>
            <person name="Fu W.Y."/>
            <person name="Jin J."/>
            <person name="Li X.W."/>
            <person name="Jiao Y."/>
            <person name="Zhou C.C."/>
            <person name="Tu T."/>
            <person name="Chai C.Y."/>
            <person name="Gao J.L."/>
            <person name="Fan L.J."/>
            <person name="van de Weg E."/>
            <person name="Wang J.Y."/>
            <person name="Gao Z.S."/>
        </authorList>
    </citation>
    <scope>NUCLEOTIDE SEQUENCE [LARGE SCALE GENOMIC DNA]</scope>
    <source>
        <tissue evidence="1">Leaves</tissue>
    </source>
</reference>
<dbReference type="AlphaFoldDB" id="A0A6A1WLB3"/>
<gene>
    <name evidence="1" type="ORF">CJ030_MR2G011737</name>
</gene>